<evidence type="ECO:0000259" key="8">
    <source>
        <dbReference type="Pfam" id="PF13844"/>
    </source>
</evidence>
<comment type="caution">
    <text evidence="9">The sequence shown here is derived from an EMBL/GenBank/DDBJ whole genome shotgun (WGS) entry which is preliminary data.</text>
</comment>
<dbReference type="Gene3D" id="3.40.50.11380">
    <property type="match status" value="1"/>
</dbReference>
<evidence type="ECO:0000256" key="7">
    <source>
        <dbReference type="ARBA" id="ARBA00022803"/>
    </source>
</evidence>
<evidence type="ECO:0000256" key="1">
    <source>
        <dbReference type="ARBA" id="ARBA00004922"/>
    </source>
</evidence>
<dbReference type="RefSeq" id="WP_075586227.1">
    <property type="nucleotide sequence ID" value="NZ_MSYM01000011.1"/>
</dbReference>
<sequence>MTTNSKHTDQSNARLRAAHAAQDWKKVTLLCKQALRKDKRHLLANRFLGYALKMLRQFEPAIQAFQTGVVYCPADAELIANYTNLLLEQARSGEALPLLEKLCALRPTDSTSWAHVAQCCYALGLNEKGFGSAMVAYTMAKTNWEKTAALTQRAIHRRELGQIREAVEDCTAAIALWPTDPSNHTNRLLFMLADPQTAPEELTAAAREFGEIFEADHKPHWPSYSERQGDPWRKLKIGFLSPDFRVHAVMCFAEGILAQLDRRQFEVYAFYLHPSEDQVTKRVKCHVDYFIPLSGMGYEAQATCIRSHEIDILIDMTGHTGNNALLTMVRKPAPVQVTWLGFVATTGLTAIDYYLTDEVITPHGVDHLFIEALFRLPTYAGSYRALSRNPLWRYQPLYAVRKTPALSNGFITFGSCNNLGKLTDEVLALWGQLLQKMPTARLLIEGKGFGKADFAEGYRTRCASMGIDTGRLVLIPLDTAKQYLAYHDIDIALDPFPLTGGTTTCDVLWMGVPLVSMEGRSSPSRMSTDALTHLRRTEWLAKTPGEYLDIAIDLASNFLQLNEFRLAFRHEVEQSPLMRDDIVCQHFAAAMRTMWFRWQAKIEHPGDGIAQKNIVDIWEASRPAHLCTHPNRRVGLATGEKLTLEEVHQRLQKMVANALATSCAKVNSDGKDGMDQRWTAITELAELVLSAVPNDPVSLACLAEVEHAHGHTDFAVTYLEYAARAIRINEFQKT</sequence>
<evidence type="ECO:0000256" key="5">
    <source>
        <dbReference type="ARBA" id="ARBA00022679"/>
    </source>
</evidence>
<keyword evidence="5 9" id="KW-0808">Transferase</keyword>
<reference evidence="9 10" key="1">
    <citation type="submission" date="2017-01" db="EMBL/GenBank/DDBJ databases">
        <title>Genome sequence of Rhodoferax antarcticus ANT.BR, a psychrophilic purple nonsulfur bacterium from an Antarctic microbial mat.</title>
        <authorList>
            <person name="Baker J."/>
            <person name="Riester C."/>
            <person name="Skinner B."/>
            <person name="Newell A."/>
            <person name="Swingley W."/>
            <person name="Madigan M."/>
            <person name="Jung D."/>
            <person name="Asao M."/>
            <person name="Chen M."/>
            <person name="Loughlin P."/>
            <person name="Pan H."/>
            <person name="Lin S."/>
            <person name="Li N."/>
            <person name="Shaw J."/>
            <person name="Prado M."/>
            <person name="Sherman C."/>
            <person name="Li X."/>
            <person name="Tang J."/>
            <person name="Blankenship R."/>
            <person name="Zhao T."/>
            <person name="Touchman J."/>
            <person name="Sattley M."/>
        </authorList>
    </citation>
    <scope>NUCLEOTIDE SEQUENCE [LARGE SCALE GENOMIC DNA]</scope>
    <source>
        <strain evidence="9 10">ANT.BR</strain>
    </source>
</reference>
<protein>
    <recommendedName>
        <fullName evidence="3">protein O-GlcNAc transferase</fullName>
        <ecNumber evidence="3">2.4.1.255</ecNumber>
    </recommendedName>
</protein>
<dbReference type="EMBL" id="MSYM01000011">
    <property type="protein sequence ID" value="OLP07116.1"/>
    <property type="molecule type" value="Genomic_DNA"/>
</dbReference>
<comment type="pathway">
    <text evidence="1">Protein modification; protein glycosylation.</text>
</comment>
<proteinExistence type="inferred from homology"/>
<dbReference type="SMART" id="SM00028">
    <property type="entry name" value="TPR"/>
    <property type="match status" value="3"/>
</dbReference>
<comment type="similarity">
    <text evidence="2">Belongs to the glycosyltransferase 41 family. O-GlcNAc transferase subfamily.</text>
</comment>
<dbReference type="InterPro" id="IPR019734">
    <property type="entry name" value="TPR_rpt"/>
</dbReference>
<dbReference type="EC" id="2.4.1.255" evidence="3"/>
<evidence type="ECO:0000256" key="2">
    <source>
        <dbReference type="ARBA" id="ARBA00005386"/>
    </source>
</evidence>
<evidence type="ECO:0000256" key="3">
    <source>
        <dbReference type="ARBA" id="ARBA00011970"/>
    </source>
</evidence>
<keyword evidence="4" id="KW-0328">Glycosyltransferase</keyword>
<evidence type="ECO:0000313" key="10">
    <source>
        <dbReference type="Proteomes" id="UP000185911"/>
    </source>
</evidence>
<dbReference type="SUPFAM" id="SSF53756">
    <property type="entry name" value="UDP-Glycosyltransferase/glycogen phosphorylase"/>
    <property type="match status" value="1"/>
</dbReference>
<evidence type="ECO:0000256" key="4">
    <source>
        <dbReference type="ARBA" id="ARBA00022676"/>
    </source>
</evidence>
<dbReference type="GO" id="GO:0097363">
    <property type="term" value="F:protein O-acetylglucosaminyltransferase activity"/>
    <property type="evidence" value="ECO:0007669"/>
    <property type="project" value="UniProtKB-EC"/>
</dbReference>
<dbReference type="AlphaFoldDB" id="A0A1Q8YGJ9"/>
<keyword evidence="6" id="KW-0677">Repeat</keyword>
<evidence type="ECO:0000256" key="6">
    <source>
        <dbReference type="ARBA" id="ARBA00022737"/>
    </source>
</evidence>
<dbReference type="InterPro" id="IPR029489">
    <property type="entry name" value="OGT/SEC/SPY_C"/>
</dbReference>
<gene>
    <name evidence="9" type="ORF">BLL52_1867</name>
</gene>
<dbReference type="InterPro" id="IPR051939">
    <property type="entry name" value="Glycosyltr_41/O-GlcNAc_trsf"/>
</dbReference>
<dbReference type="Gene3D" id="3.40.50.2000">
    <property type="entry name" value="Glycogen Phosphorylase B"/>
    <property type="match status" value="1"/>
</dbReference>
<name>A0A1Q8YGJ9_9BURK</name>
<organism evidence="9 10">
    <name type="scientific">Rhodoferax antarcticus ANT.BR</name>
    <dbReference type="NCBI Taxonomy" id="1111071"/>
    <lineage>
        <taxon>Bacteria</taxon>
        <taxon>Pseudomonadati</taxon>
        <taxon>Pseudomonadota</taxon>
        <taxon>Betaproteobacteria</taxon>
        <taxon>Burkholderiales</taxon>
        <taxon>Comamonadaceae</taxon>
        <taxon>Rhodoferax</taxon>
    </lineage>
</organism>
<keyword evidence="7" id="KW-0802">TPR repeat</keyword>
<evidence type="ECO:0000313" key="9">
    <source>
        <dbReference type="EMBL" id="OLP07116.1"/>
    </source>
</evidence>
<dbReference type="PANTHER" id="PTHR44835">
    <property type="entry name" value="UDP-N-ACETYLGLUCOSAMINE--PEPTIDE N-ACETYLGLUCOSAMINYLTRANSFERASE SPINDLY-RELATED"/>
    <property type="match status" value="1"/>
</dbReference>
<accession>A0A1Q8YGJ9</accession>
<keyword evidence="10" id="KW-1185">Reference proteome</keyword>
<dbReference type="PANTHER" id="PTHR44835:SF1">
    <property type="entry name" value="PROTEIN O-GLCNAC TRANSFERASE"/>
    <property type="match status" value="1"/>
</dbReference>
<dbReference type="Gene3D" id="1.25.40.10">
    <property type="entry name" value="Tetratricopeptide repeat domain"/>
    <property type="match status" value="2"/>
</dbReference>
<dbReference type="SUPFAM" id="SSF48452">
    <property type="entry name" value="TPR-like"/>
    <property type="match status" value="1"/>
</dbReference>
<feature type="domain" description="O-GlcNAc transferase C-terminal" evidence="8">
    <location>
        <begin position="399"/>
        <end position="581"/>
    </location>
</feature>
<feature type="domain" description="O-GlcNAc transferase C-terminal" evidence="8">
    <location>
        <begin position="217"/>
        <end position="377"/>
    </location>
</feature>
<dbReference type="Proteomes" id="UP000185911">
    <property type="component" value="Unassembled WGS sequence"/>
</dbReference>
<dbReference type="STRING" id="81479.RA876_03700"/>
<dbReference type="InterPro" id="IPR011990">
    <property type="entry name" value="TPR-like_helical_dom_sf"/>
</dbReference>
<dbReference type="Pfam" id="PF13844">
    <property type="entry name" value="Glyco_transf_41"/>
    <property type="match status" value="2"/>
</dbReference>